<dbReference type="InterPro" id="IPR011990">
    <property type="entry name" value="TPR-like_helical_dom_sf"/>
</dbReference>
<feature type="repeat" description="TPR" evidence="1">
    <location>
        <begin position="547"/>
        <end position="580"/>
    </location>
</feature>
<sequence>METLRFAGDDDGDLYSGFDTVHPALDTRHLQSDSGFQEAVRTSHGRRPPTQSRTPGTAMRLTAFVGPRLGTVQQGPGSGAGGSGDGLRRPMTSMRGTGYTSQGTTFDPLNQASKGPAPPLISKTEESPEEKIKSLERRVMGLIEESCLAASRGEVRLALDRAKEASSKERSLIRQREQAGLSDGHNLDLTFSVLFNLANQYAANDMYTEALNTYQVITKDRMFNNSGRLRVNMGNIHYKMGQYSKAIKFYRMALDQVPNTHKSMRIKIMHNIGLVFVRMGQYSEACTSFEYIMQEEANFKTGLDLVTAYYALGDKERMKKGFLRLLECQLDIDDDEKYTTTSDDTQANLILEVIRNDPLRKMERQMKQEAERSILTAAKLISPAIENTFSAGYNWCVDAIKNSQYADLANDLEINKAVMYLRQKNFKDAVETLKMFEKKETKVASTAATNLSFLYFLQNETELAENYAQMARDSNGYNDAALVNLGNCCYKQGDHEKAREHYIAALDIDASCVEALYNLGLTNKKLGNYEEALDSLLKMHAIVRNYPPVVYQIAHLYQQLQDNDQASEWYLQLLGLVPTDPHIHQRLGQIFDSEGDKQQAYQYYFDSYRYFPSNLEVIDWLGSYFIEHQVAEKAISYFERAALMQPDEPKWQLMVAACHRRSGNYQQALQTYKQINRRFPENIECLKLLIRLSSDLGLKEATEYAQELKKVERAQEQRDIRATSGSRPGSRRQLLTLSTCSWVPQILLPCLSQQLSCFRSRGSRNFASKKPRHQLTPDLGDFLERKVMTNESPFAPYSSLLFLSQICQPSARSARSVPGSALSGGGRSTRLSLNDLDETEPYIPSNKEVDSLSSLYLLSRHPRSSTSLVHTIQRALHLTNEGWEIAFQCVPSHAGIPGNEVADSAARMALTDVNTTPFPLPLSAAKRLIPRVCRSTWNNTLGDALRITSMGQYRSDSSPQPWIRKKSRVLDVTLTRLPGTALTAHLHRLRTESDKQRDWLVGFSD</sequence>
<protein>
    <submittedName>
        <fullName evidence="3">Intraflagellar transport protein 88</fullName>
    </submittedName>
</protein>
<reference evidence="3" key="1">
    <citation type="submission" date="2020-07" db="EMBL/GenBank/DDBJ databases">
        <title>The High-quality genome of the commercially important snow crab, Chionoecetes opilio.</title>
        <authorList>
            <person name="Jeong J.-H."/>
            <person name="Ryu S."/>
        </authorList>
    </citation>
    <scope>NUCLEOTIDE SEQUENCE</scope>
    <source>
        <strain evidence="3">MADBK_172401_WGS</strain>
        <tissue evidence="3">Digestive gland</tissue>
    </source>
</reference>
<feature type="region of interest" description="Disordered" evidence="2">
    <location>
        <begin position="32"/>
        <end position="56"/>
    </location>
</feature>
<dbReference type="SUPFAM" id="SSF53098">
    <property type="entry name" value="Ribonuclease H-like"/>
    <property type="match status" value="1"/>
</dbReference>
<dbReference type="InterPro" id="IPR012337">
    <property type="entry name" value="RNaseH-like_sf"/>
</dbReference>
<dbReference type="Pfam" id="PF13424">
    <property type="entry name" value="TPR_12"/>
    <property type="match status" value="2"/>
</dbReference>
<dbReference type="GO" id="GO:0019894">
    <property type="term" value="F:kinesin binding"/>
    <property type="evidence" value="ECO:0007669"/>
    <property type="project" value="TreeGrafter"/>
</dbReference>
<dbReference type="GO" id="GO:0097730">
    <property type="term" value="C:non-motile cilium"/>
    <property type="evidence" value="ECO:0007669"/>
    <property type="project" value="TreeGrafter"/>
</dbReference>
<feature type="repeat" description="TPR" evidence="1">
    <location>
        <begin position="581"/>
        <end position="614"/>
    </location>
</feature>
<dbReference type="Pfam" id="PF13181">
    <property type="entry name" value="TPR_8"/>
    <property type="match status" value="1"/>
</dbReference>
<dbReference type="GO" id="GO:0097546">
    <property type="term" value="C:ciliary base"/>
    <property type="evidence" value="ECO:0007669"/>
    <property type="project" value="TreeGrafter"/>
</dbReference>
<evidence type="ECO:0000313" key="4">
    <source>
        <dbReference type="Proteomes" id="UP000770661"/>
    </source>
</evidence>
<organism evidence="3 4">
    <name type="scientific">Chionoecetes opilio</name>
    <name type="common">Atlantic snow crab</name>
    <name type="synonym">Cancer opilio</name>
    <dbReference type="NCBI Taxonomy" id="41210"/>
    <lineage>
        <taxon>Eukaryota</taxon>
        <taxon>Metazoa</taxon>
        <taxon>Ecdysozoa</taxon>
        <taxon>Arthropoda</taxon>
        <taxon>Crustacea</taxon>
        <taxon>Multicrustacea</taxon>
        <taxon>Malacostraca</taxon>
        <taxon>Eumalacostraca</taxon>
        <taxon>Eucarida</taxon>
        <taxon>Decapoda</taxon>
        <taxon>Pleocyemata</taxon>
        <taxon>Brachyura</taxon>
        <taxon>Eubrachyura</taxon>
        <taxon>Majoidea</taxon>
        <taxon>Majidae</taxon>
        <taxon>Chionoecetes</taxon>
    </lineage>
</organism>
<feature type="repeat" description="TPR" evidence="1">
    <location>
        <begin position="227"/>
        <end position="260"/>
    </location>
</feature>
<feature type="compositionally biased region" description="Polar residues" evidence="2">
    <location>
        <begin position="94"/>
        <end position="113"/>
    </location>
</feature>
<dbReference type="SUPFAM" id="SSF48452">
    <property type="entry name" value="TPR-like"/>
    <property type="match status" value="1"/>
</dbReference>
<evidence type="ECO:0000256" key="2">
    <source>
        <dbReference type="SAM" id="MobiDB-lite"/>
    </source>
</evidence>
<feature type="repeat" description="TPR" evidence="1">
    <location>
        <begin position="615"/>
        <end position="648"/>
    </location>
</feature>
<dbReference type="GO" id="GO:0003676">
    <property type="term" value="F:nucleic acid binding"/>
    <property type="evidence" value="ECO:0007669"/>
    <property type="project" value="InterPro"/>
</dbReference>
<keyword evidence="4" id="KW-1185">Reference proteome</keyword>
<feature type="compositionally biased region" description="Gly residues" evidence="2">
    <location>
        <begin position="76"/>
        <end position="85"/>
    </location>
</feature>
<dbReference type="PROSITE" id="PS50293">
    <property type="entry name" value="TPR_REGION"/>
    <property type="match status" value="1"/>
</dbReference>
<dbReference type="PANTHER" id="PTHR44117">
    <property type="entry name" value="INTRAFLAGELLAR TRANSPORT PROTEIN 88 HOMOLOG"/>
    <property type="match status" value="1"/>
</dbReference>
<dbReference type="GO" id="GO:1905515">
    <property type="term" value="P:non-motile cilium assembly"/>
    <property type="evidence" value="ECO:0007669"/>
    <property type="project" value="TreeGrafter"/>
</dbReference>
<dbReference type="AlphaFoldDB" id="A0A8J4XUG0"/>
<dbReference type="EMBL" id="JACEEZ010020778">
    <property type="protein sequence ID" value="KAG0714133.1"/>
    <property type="molecule type" value="Genomic_DNA"/>
</dbReference>
<dbReference type="PROSITE" id="PS50005">
    <property type="entry name" value="TPR"/>
    <property type="match status" value="5"/>
</dbReference>
<dbReference type="SMART" id="SM00028">
    <property type="entry name" value="TPR"/>
    <property type="match status" value="9"/>
</dbReference>
<dbReference type="FunFam" id="1.25.40.10:FF:000468">
    <property type="entry name" value="Intraflagellar transport 88 homolog"/>
    <property type="match status" value="1"/>
</dbReference>
<proteinExistence type="predicted"/>
<dbReference type="GO" id="GO:0036064">
    <property type="term" value="C:ciliary basal body"/>
    <property type="evidence" value="ECO:0007669"/>
    <property type="project" value="TreeGrafter"/>
</dbReference>
<dbReference type="InterPro" id="IPR036397">
    <property type="entry name" value="RNaseH_sf"/>
</dbReference>
<evidence type="ECO:0000256" key="1">
    <source>
        <dbReference type="PROSITE-ProRule" id="PRU00339"/>
    </source>
</evidence>
<dbReference type="FunFam" id="1.25.40.10:FF:000106">
    <property type="entry name" value="Intraflagellar transport 88 homolog (Chlamydomonas)"/>
    <property type="match status" value="1"/>
</dbReference>
<keyword evidence="1" id="KW-0802">TPR repeat</keyword>
<name>A0A8J4XUG0_CHIOP</name>
<dbReference type="Gene3D" id="1.25.40.10">
    <property type="entry name" value="Tetratricopeptide repeat domain"/>
    <property type="match status" value="3"/>
</dbReference>
<comment type="caution">
    <text evidence="3">The sequence shown here is derived from an EMBL/GenBank/DDBJ whole genome shotgun (WGS) entry which is preliminary data.</text>
</comment>
<feature type="region of interest" description="Disordered" evidence="2">
    <location>
        <begin position="69"/>
        <end position="131"/>
    </location>
</feature>
<feature type="repeat" description="TPR" evidence="1">
    <location>
        <begin position="479"/>
        <end position="512"/>
    </location>
</feature>
<dbReference type="GO" id="GO:0005814">
    <property type="term" value="C:centriole"/>
    <property type="evidence" value="ECO:0007669"/>
    <property type="project" value="TreeGrafter"/>
</dbReference>
<dbReference type="Proteomes" id="UP000770661">
    <property type="component" value="Unassembled WGS sequence"/>
</dbReference>
<dbReference type="PANTHER" id="PTHR44117:SF1">
    <property type="entry name" value="INTRAFLAGELLAR TRANSPORT PROTEIN 88 HOMOLOG"/>
    <property type="match status" value="1"/>
</dbReference>
<evidence type="ECO:0000313" key="3">
    <source>
        <dbReference type="EMBL" id="KAG0714133.1"/>
    </source>
</evidence>
<accession>A0A8J4XUG0</accession>
<dbReference type="OrthoDB" id="1926212at2759"/>
<dbReference type="Pfam" id="PF14559">
    <property type="entry name" value="TPR_19"/>
    <property type="match status" value="1"/>
</dbReference>
<dbReference type="Gene3D" id="3.30.420.10">
    <property type="entry name" value="Ribonuclease H-like superfamily/Ribonuclease H"/>
    <property type="match status" value="1"/>
</dbReference>
<gene>
    <name evidence="3" type="primary">Ift88</name>
    <name evidence="3" type="ORF">GWK47_014705</name>
</gene>
<dbReference type="InterPro" id="IPR019734">
    <property type="entry name" value="TPR_rpt"/>
</dbReference>
<dbReference type="GO" id="GO:0042073">
    <property type="term" value="P:intraciliary transport"/>
    <property type="evidence" value="ECO:0007669"/>
    <property type="project" value="TreeGrafter"/>
</dbReference>